<dbReference type="AlphaFoldDB" id="A0A1C7EH05"/>
<protein>
    <recommendedName>
        <fullName evidence="2">SLH domain-containing protein</fullName>
    </recommendedName>
</protein>
<dbReference type="InterPro" id="IPR051465">
    <property type="entry name" value="Cell_Envelope_Struct_Comp"/>
</dbReference>
<reference evidence="3" key="1">
    <citation type="submission" date="2016-10" db="EMBL/GenBank/DDBJ databases">
        <authorList>
            <person name="See-Too W.S."/>
        </authorList>
    </citation>
    <scope>NUCLEOTIDE SEQUENCE</scope>
    <source>
        <strain evidence="3">DSM 22276</strain>
    </source>
</reference>
<evidence type="ECO:0000313" key="4">
    <source>
        <dbReference type="Proteomes" id="UP000092495"/>
    </source>
</evidence>
<feature type="transmembrane region" description="Helical" evidence="1">
    <location>
        <begin position="12"/>
        <end position="45"/>
    </location>
</feature>
<sequence length="587" mass="66744">MKICYNHLKSFIIYFLGGLYLSSSVNIQRFTSLIFMSLLALLFIFTSIKTEASHDATATPVLFDQSVSGPSIPMNGGTKRYSITVPKDSLLAIEAEYVNFQFLEVRLIDENHNIIPVPVANEFNVKNPYTQWFYKNVKKGKYIIEFKNNSSASHKFKWKVTLDKYTFETEPNNTLKTANTVLMGQTINASIEDRMFTDFYKIEAVRDGQLKLNLTFNKYDYLILRLFDSEGRLVKEFNTYSFQTPDADLFISENVGVEKGIYYAQVNYFYGFSPNNGFYQFKPELKPISFHENEPNDARPEANPISLNETWTGELSRMGDEDDFYRLDLSETGSLKILMKNQSSNDLNYQLLDTDGHVLESETYDPLVIKAGSSHTLSAELEPGRYYIRLVGQNLSISQGYEITAFHDSNPIFSDVAFGSMGFSEIHRMKTTKIVTGYPDGTFRPNLLIKRSHAALMLERAGVDLTPVRSATTFSDVPINHPEHSSIQKLYRAGIIDGTGNGTFSPDSYLTREQMAKILVNAFDLTPAKEYVPSKFTDVPNNHWAYNYIRTLGSRQITLGYSKGIYMPKEQLTRAQLAMFLTRATGE</sequence>
<evidence type="ECO:0000256" key="1">
    <source>
        <dbReference type="SAM" id="Phobius"/>
    </source>
</evidence>
<dbReference type="PROSITE" id="PS51272">
    <property type="entry name" value="SLH"/>
    <property type="match status" value="3"/>
</dbReference>
<keyword evidence="4" id="KW-1185">Reference proteome</keyword>
<evidence type="ECO:0000313" key="3">
    <source>
        <dbReference type="EMBL" id="ANU23058.1"/>
    </source>
</evidence>
<proteinExistence type="predicted"/>
<accession>A0A1C7EH05</accession>
<feature type="domain" description="SLH" evidence="2">
    <location>
        <begin position="470"/>
        <end position="533"/>
    </location>
</feature>
<dbReference type="STRING" id="414778.BCM40_06605"/>
<dbReference type="KEGG" id="pdg:BCM40_06605"/>
<keyword evidence="1" id="KW-1133">Transmembrane helix</keyword>
<keyword evidence="1" id="KW-0812">Transmembrane</keyword>
<name>A0A1C7EH05_9BACL</name>
<dbReference type="Proteomes" id="UP000092495">
    <property type="component" value="Chromosome"/>
</dbReference>
<feature type="domain" description="SLH" evidence="2">
    <location>
        <begin position="534"/>
        <end position="587"/>
    </location>
</feature>
<dbReference type="Pfam" id="PF00395">
    <property type="entry name" value="SLH"/>
    <property type="match status" value="3"/>
</dbReference>
<gene>
    <name evidence="3" type="ORF">BCM40_06605</name>
</gene>
<evidence type="ECO:0000259" key="2">
    <source>
        <dbReference type="PROSITE" id="PS51272"/>
    </source>
</evidence>
<dbReference type="Gene3D" id="2.60.120.380">
    <property type="match status" value="2"/>
</dbReference>
<keyword evidence="1" id="KW-0472">Membrane</keyword>
<dbReference type="EMBL" id="CP016543">
    <property type="protein sequence ID" value="ANU23058.1"/>
    <property type="molecule type" value="Genomic_DNA"/>
</dbReference>
<dbReference type="OrthoDB" id="9798386at2"/>
<dbReference type="PANTHER" id="PTHR43308">
    <property type="entry name" value="OUTER MEMBRANE PROTEIN ALPHA-RELATED"/>
    <property type="match status" value="1"/>
</dbReference>
<organism evidence="3 4">
    <name type="scientific">Planococcus donghaensis</name>
    <dbReference type="NCBI Taxonomy" id="414778"/>
    <lineage>
        <taxon>Bacteria</taxon>
        <taxon>Bacillati</taxon>
        <taxon>Bacillota</taxon>
        <taxon>Bacilli</taxon>
        <taxon>Bacillales</taxon>
        <taxon>Caryophanaceae</taxon>
        <taxon>Planococcus</taxon>
    </lineage>
</organism>
<feature type="domain" description="SLH" evidence="2">
    <location>
        <begin position="409"/>
        <end position="469"/>
    </location>
</feature>
<dbReference type="InterPro" id="IPR001119">
    <property type="entry name" value="SLH_dom"/>
</dbReference>
<dbReference type="PANTHER" id="PTHR43308:SF5">
    <property type="entry name" value="S-LAYER PROTEIN _ PEPTIDOGLYCAN ENDO-BETA-N-ACETYLGLUCOSAMINIDASE"/>
    <property type="match status" value="1"/>
</dbReference>
<dbReference type="SUPFAM" id="SSF89260">
    <property type="entry name" value="Collagen-binding domain"/>
    <property type="match status" value="2"/>
</dbReference>